<keyword evidence="2" id="KW-1185">Reference proteome</keyword>
<dbReference type="AlphaFoldDB" id="A0A8S1RPQ2"/>
<reference evidence="1" key="1">
    <citation type="submission" date="2021-01" db="EMBL/GenBank/DDBJ databases">
        <authorList>
            <consortium name="Genoscope - CEA"/>
            <person name="William W."/>
        </authorList>
    </citation>
    <scope>NUCLEOTIDE SEQUENCE</scope>
</reference>
<organism evidence="1 2">
    <name type="scientific">Paramecium sonneborni</name>
    <dbReference type="NCBI Taxonomy" id="65129"/>
    <lineage>
        <taxon>Eukaryota</taxon>
        <taxon>Sar</taxon>
        <taxon>Alveolata</taxon>
        <taxon>Ciliophora</taxon>
        <taxon>Intramacronucleata</taxon>
        <taxon>Oligohymenophorea</taxon>
        <taxon>Peniculida</taxon>
        <taxon>Parameciidae</taxon>
        <taxon>Paramecium</taxon>
    </lineage>
</organism>
<dbReference type="Proteomes" id="UP000692954">
    <property type="component" value="Unassembled WGS sequence"/>
</dbReference>
<comment type="caution">
    <text evidence="1">The sequence shown here is derived from an EMBL/GenBank/DDBJ whole genome shotgun (WGS) entry which is preliminary data.</text>
</comment>
<dbReference type="EMBL" id="CAJJDN010000221">
    <property type="protein sequence ID" value="CAD8129387.1"/>
    <property type="molecule type" value="Genomic_DNA"/>
</dbReference>
<protein>
    <submittedName>
        <fullName evidence="1">Uncharacterized protein</fullName>
    </submittedName>
</protein>
<sequence length="103" mass="11880">MITQILIIDNIKQPLSFDSDAGDNKALSIKEKLNNTSSEESSLSNPSNQLRKYLQIKIEKNEFLISTLKIFNKQVLQHLFLNNKFQQLRKANSVVMFRIIVLS</sequence>
<evidence type="ECO:0000313" key="1">
    <source>
        <dbReference type="EMBL" id="CAD8129387.1"/>
    </source>
</evidence>
<gene>
    <name evidence="1" type="ORF">PSON_ATCC_30995.1.T2210001</name>
</gene>
<evidence type="ECO:0000313" key="2">
    <source>
        <dbReference type="Proteomes" id="UP000692954"/>
    </source>
</evidence>
<accession>A0A8S1RPQ2</accession>
<name>A0A8S1RPQ2_9CILI</name>
<proteinExistence type="predicted"/>